<name>A0ACC0VSX5_9STRA</name>
<comment type="caution">
    <text evidence="1">The sequence shown here is derived from an EMBL/GenBank/DDBJ whole genome shotgun (WGS) entry which is preliminary data.</text>
</comment>
<organism evidence="1 2">
    <name type="scientific">Peronosclerospora sorghi</name>
    <dbReference type="NCBI Taxonomy" id="230839"/>
    <lineage>
        <taxon>Eukaryota</taxon>
        <taxon>Sar</taxon>
        <taxon>Stramenopiles</taxon>
        <taxon>Oomycota</taxon>
        <taxon>Peronosporomycetes</taxon>
        <taxon>Peronosporales</taxon>
        <taxon>Peronosporaceae</taxon>
        <taxon>Peronosclerospora</taxon>
    </lineage>
</organism>
<dbReference type="Proteomes" id="UP001163321">
    <property type="component" value="Chromosome 7"/>
</dbReference>
<protein>
    <submittedName>
        <fullName evidence="1">Uncharacterized protein</fullName>
    </submittedName>
</protein>
<evidence type="ECO:0000313" key="1">
    <source>
        <dbReference type="EMBL" id="KAI9909019.1"/>
    </source>
</evidence>
<gene>
    <name evidence="1" type="ORF">PsorP6_015274</name>
</gene>
<evidence type="ECO:0000313" key="2">
    <source>
        <dbReference type="Proteomes" id="UP001163321"/>
    </source>
</evidence>
<reference evidence="1 2" key="1">
    <citation type="journal article" date="2022" name="bioRxiv">
        <title>The genome of the oomycete Peronosclerospora sorghi, a cosmopolitan pathogen of maize and sorghum, is inflated with dispersed pseudogenes.</title>
        <authorList>
            <person name="Fletcher K."/>
            <person name="Martin F."/>
            <person name="Isakeit T."/>
            <person name="Cavanaugh K."/>
            <person name="Magill C."/>
            <person name="Michelmore R."/>
        </authorList>
    </citation>
    <scope>NUCLEOTIDE SEQUENCE [LARGE SCALE GENOMIC DNA]</scope>
    <source>
        <strain evidence="1">P6</strain>
    </source>
</reference>
<accession>A0ACC0VSX5</accession>
<proteinExistence type="predicted"/>
<keyword evidence="2" id="KW-1185">Reference proteome</keyword>
<sequence length="146" mass="16420">MREGCRQAGLEKTDHATVIHDHLVIAMRIRLSVHIKRKLQTCALNPYRCFRLKNTSLSMAGRSEKLMWVPSTMPTAPTKPDRWAIRLEISLRCSQLTNSLARRTRAEMTRSVYNVTVPLATPAVRAILLTAAPFPFIPSHSKANAS</sequence>
<dbReference type="EMBL" id="CM047586">
    <property type="protein sequence ID" value="KAI9909019.1"/>
    <property type="molecule type" value="Genomic_DNA"/>
</dbReference>